<sequence>MSAPLCHKHRKDFLTHLQIVPLQQNQSAGVILFALIQHEQTLLR</sequence>
<protein>
    <submittedName>
        <fullName evidence="1">Uncharacterized protein</fullName>
    </submittedName>
</protein>
<proteinExistence type="predicted"/>
<organism evidence="1 2">
    <name type="scientific">Nitrosomonas communis</name>
    <dbReference type="NCBI Taxonomy" id="44574"/>
    <lineage>
        <taxon>Bacteria</taxon>
        <taxon>Pseudomonadati</taxon>
        <taxon>Pseudomonadota</taxon>
        <taxon>Betaproteobacteria</taxon>
        <taxon>Nitrosomonadales</taxon>
        <taxon>Nitrosomonadaceae</taxon>
        <taxon>Nitrosomonas</taxon>
    </lineage>
</organism>
<name>A0A1I4UYI1_9PROT</name>
<reference evidence="2" key="1">
    <citation type="submission" date="2016-10" db="EMBL/GenBank/DDBJ databases">
        <authorList>
            <person name="Varghese N."/>
            <person name="Submissions S."/>
        </authorList>
    </citation>
    <scope>NUCLEOTIDE SEQUENCE [LARGE SCALE GENOMIC DNA]</scope>
    <source>
        <strain evidence="2">Nm44</strain>
    </source>
</reference>
<dbReference type="EMBL" id="FOUB01000073">
    <property type="protein sequence ID" value="SFM94022.1"/>
    <property type="molecule type" value="Genomic_DNA"/>
</dbReference>
<dbReference type="AlphaFoldDB" id="A0A1I4UYI1"/>
<dbReference type="Proteomes" id="UP000183287">
    <property type="component" value="Unassembled WGS sequence"/>
</dbReference>
<accession>A0A1I4UYI1</accession>
<evidence type="ECO:0000313" key="2">
    <source>
        <dbReference type="Proteomes" id="UP000183287"/>
    </source>
</evidence>
<gene>
    <name evidence="1" type="ORF">SAMN05421863_10734</name>
</gene>
<keyword evidence="2" id="KW-1185">Reference proteome</keyword>
<evidence type="ECO:0000313" key="1">
    <source>
        <dbReference type="EMBL" id="SFM94022.1"/>
    </source>
</evidence>